<feature type="compositionally biased region" description="Low complexity" evidence="12">
    <location>
        <begin position="65"/>
        <end position="81"/>
    </location>
</feature>
<evidence type="ECO:0000256" key="1">
    <source>
        <dbReference type="ARBA" id="ARBA00001911"/>
    </source>
</evidence>
<dbReference type="InterPro" id="IPR001088">
    <property type="entry name" value="Glyco_hydro_4"/>
</dbReference>
<comment type="similarity">
    <text evidence="2">Belongs to the glycosyl hydrolase 4 family.</text>
</comment>
<keyword evidence="10" id="KW-0533">Nickel</keyword>
<evidence type="ECO:0000256" key="4">
    <source>
        <dbReference type="ARBA" id="ARBA00022801"/>
    </source>
</evidence>
<evidence type="ECO:0000256" key="11">
    <source>
        <dbReference type="PIRSR" id="PIRSR601088-4"/>
    </source>
</evidence>
<organism evidence="14">
    <name type="scientific">Arthrobacter sp. K5</name>
    <dbReference type="NCBI Taxonomy" id="2839623"/>
    <lineage>
        <taxon>Bacteria</taxon>
        <taxon>Bacillati</taxon>
        <taxon>Actinomycetota</taxon>
        <taxon>Actinomycetes</taxon>
        <taxon>Micrococcales</taxon>
        <taxon>Micrococcaceae</taxon>
        <taxon>Arthrobacter</taxon>
    </lineage>
</organism>
<feature type="binding site" evidence="9">
    <location>
        <position position="164"/>
    </location>
    <ligand>
        <name>substrate</name>
    </ligand>
</feature>
<evidence type="ECO:0000256" key="3">
    <source>
        <dbReference type="ARBA" id="ARBA00022723"/>
    </source>
</evidence>
<evidence type="ECO:0000256" key="2">
    <source>
        <dbReference type="ARBA" id="ARBA00010141"/>
    </source>
</evidence>
<dbReference type="InterPro" id="IPR019802">
    <property type="entry name" value="GlycHydrolase_4_CS"/>
</dbReference>
<dbReference type="GO" id="GO:0005975">
    <property type="term" value="P:carbohydrate metabolic process"/>
    <property type="evidence" value="ECO:0007669"/>
    <property type="project" value="InterPro"/>
</dbReference>
<dbReference type="Gene3D" id="3.40.50.720">
    <property type="entry name" value="NAD(P)-binding Rossmann-like Domain"/>
    <property type="match status" value="1"/>
</dbReference>
<feature type="domain" description="Glycosyl hydrolase family 4 C-terminal" evidence="13">
    <location>
        <begin position="213"/>
        <end position="358"/>
    </location>
</feature>
<dbReference type="SUPFAM" id="SSF51735">
    <property type="entry name" value="NAD(P)-binding Rossmann-fold domains"/>
    <property type="match status" value="1"/>
</dbReference>
<protein>
    <submittedName>
        <fullName evidence="14">6-phospho-beta-glucosidase</fullName>
    </submittedName>
</protein>
<dbReference type="Gene3D" id="3.90.110.10">
    <property type="entry name" value="Lactate dehydrogenase/glycoside hydrolase, family 4, C-terminal"/>
    <property type="match status" value="1"/>
</dbReference>
<evidence type="ECO:0000256" key="9">
    <source>
        <dbReference type="PIRSR" id="PIRSR601088-2"/>
    </source>
</evidence>
<keyword evidence="3 10" id="KW-0479">Metal-binding</keyword>
<accession>A0AAU8EVU1</accession>
<evidence type="ECO:0000256" key="5">
    <source>
        <dbReference type="ARBA" id="ARBA00023027"/>
    </source>
</evidence>
<feature type="active site" description="Proton donor" evidence="8">
    <location>
        <position position="186"/>
    </location>
</feature>
<dbReference type="InterPro" id="IPR036291">
    <property type="entry name" value="NAD(P)-bd_dom_sf"/>
</dbReference>
<comment type="cofactor">
    <cofactor evidence="1">
        <name>NAD(+)</name>
        <dbReference type="ChEBI" id="CHEBI:57540"/>
    </cofactor>
</comment>
<name>A0AAU8EVU1_9MICC</name>
<keyword evidence="10" id="KW-0408">Iron</keyword>
<proteinExistence type="inferred from homology"/>
<keyword evidence="10" id="KW-0170">Cobalt</keyword>
<feature type="binding site" evidence="9">
    <location>
        <position position="110"/>
    </location>
    <ligand>
        <name>substrate</name>
    </ligand>
</feature>
<feature type="binding site" evidence="10">
    <location>
        <position position="218"/>
    </location>
    <ligand>
        <name>Mn(2+)</name>
        <dbReference type="ChEBI" id="CHEBI:29035"/>
    </ligand>
</feature>
<keyword evidence="5" id="KW-0520">NAD</keyword>
<dbReference type="GO" id="GO:0004553">
    <property type="term" value="F:hydrolase activity, hydrolyzing O-glycosyl compounds"/>
    <property type="evidence" value="ECO:0007669"/>
    <property type="project" value="InterPro"/>
</dbReference>
<dbReference type="AlphaFoldDB" id="A0AAU8EVU1"/>
<feature type="region of interest" description="Disordered" evidence="12">
    <location>
        <begin position="65"/>
        <end position="87"/>
    </location>
</feature>
<keyword evidence="4" id="KW-0378">Hydrolase</keyword>
<dbReference type="Pfam" id="PF11975">
    <property type="entry name" value="Glyco_hydro_4C"/>
    <property type="match status" value="2"/>
</dbReference>
<evidence type="ECO:0000259" key="13">
    <source>
        <dbReference type="Pfam" id="PF11975"/>
    </source>
</evidence>
<reference evidence="14" key="1">
    <citation type="submission" date="2024-06" db="EMBL/GenBank/DDBJ databases">
        <title>Biodegradation of dimethachlon by Arthrobacter sp. K5: mechanistic insights and ecological implications.</title>
        <authorList>
            <person name="Hu S."/>
            <person name="Lu P."/>
        </authorList>
    </citation>
    <scope>NUCLEOTIDE SEQUENCE</scope>
    <source>
        <strain evidence="14">K5</strain>
    </source>
</reference>
<feature type="site" description="Increases basicity of active site Tyr" evidence="11">
    <location>
        <position position="126"/>
    </location>
</feature>
<dbReference type="EMBL" id="CP159279">
    <property type="protein sequence ID" value="XCH12737.1"/>
    <property type="molecule type" value="Genomic_DNA"/>
</dbReference>
<evidence type="ECO:0000256" key="10">
    <source>
        <dbReference type="PIRSR" id="PIRSR601088-3"/>
    </source>
</evidence>
<sequence>MRLMIAGGGGFRVPLVYRALCSGRYAGLVSEVVLFDVDGGRLAAIEAVLRSMSLEFSRSSEVSRAADGSSGVGRSSRRPPAVTSTTSLPRALNGTDIVFAAIRPGGTAGRVADERVAQDLGLLGQETTGAGGISYALRSIPAMLELAANMRTHCPDAWLINFTNPAGMVTQALVPVLGRKVIGICDSASAVVHRAARAAGVPLPAGKLDGVGYYGLNHLGWLYRLESGGRDLLPGLLADREALASFEEGRLFPQSFLRDLGLLPNEYLFYYYEAARAMAGIRAMARTRGESIHGQQAELYPRLAAAGDEAYGLWEAARRSREEGYLAESRTGGEARNPEDLAGGGYEQVALAVMLALAGGAAADGVADDGTGDLGGADVGGGRGAATELILNIPNSPGQSSDEGQSSDAVQFSAGGQSFAGAGGARPAVPGLPPDAVVEVPCSVTPEGAVPIQQDGPAEPQLGLLQQVKKVELLTVRAASAGDRDAALEAFAEHPLVGSAELATALLTGYEGAFPELAGLWRR</sequence>
<gene>
    <name evidence="14" type="ORF">ABRP34_07090</name>
</gene>
<dbReference type="PANTHER" id="PTHR32092:SF5">
    <property type="entry name" value="6-PHOSPHO-BETA-GLUCOSIDASE"/>
    <property type="match status" value="1"/>
</dbReference>
<evidence type="ECO:0000256" key="8">
    <source>
        <dbReference type="PIRSR" id="PIRSR601088-1"/>
    </source>
</evidence>
<evidence type="ECO:0000313" key="14">
    <source>
        <dbReference type="EMBL" id="XCH12737.1"/>
    </source>
</evidence>
<evidence type="ECO:0000256" key="12">
    <source>
        <dbReference type="SAM" id="MobiDB-lite"/>
    </source>
</evidence>
<dbReference type="GO" id="GO:0046872">
    <property type="term" value="F:metal ion binding"/>
    <property type="evidence" value="ECO:0007669"/>
    <property type="project" value="UniProtKB-KW"/>
</dbReference>
<dbReference type="RefSeq" id="WP_353712704.1">
    <property type="nucleotide sequence ID" value="NZ_CP159279.1"/>
</dbReference>
<dbReference type="InterPro" id="IPR022616">
    <property type="entry name" value="Glyco_hydro_4_C"/>
</dbReference>
<dbReference type="Pfam" id="PF02056">
    <property type="entry name" value="Glyco_hydro_4"/>
    <property type="match status" value="1"/>
</dbReference>
<keyword evidence="7" id="KW-0326">Glycosidase</keyword>
<evidence type="ECO:0000256" key="6">
    <source>
        <dbReference type="ARBA" id="ARBA00023211"/>
    </source>
</evidence>
<feature type="binding site" evidence="10">
    <location>
        <position position="185"/>
    </location>
    <ligand>
        <name>Mn(2+)</name>
        <dbReference type="ChEBI" id="CHEBI:29035"/>
    </ligand>
</feature>
<dbReference type="InterPro" id="IPR015955">
    <property type="entry name" value="Lactate_DH/Glyco_Ohase_4_C"/>
</dbReference>
<dbReference type="GO" id="GO:0016616">
    <property type="term" value="F:oxidoreductase activity, acting on the CH-OH group of donors, NAD or NADP as acceptor"/>
    <property type="evidence" value="ECO:0007669"/>
    <property type="project" value="InterPro"/>
</dbReference>
<feature type="active site" description="Proton acceptor" evidence="8">
    <location>
        <position position="267"/>
    </location>
</feature>
<dbReference type="PROSITE" id="PS01324">
    <property type="entry name" value="GLYCOSYL_HYDROL_F4"/>
    <property type="match status" value="1"/>
</dbReference>
<dbReference type="PANTHER" id="PTHR32092">
    <property type="entry name" value="6-PHOSPHO-BETA-GLUCOSIDASE-RELATED"/>
    <property type="match status" value="1"/>
</dbReference>
<feature type="domain" description="Glycosyl hydrolase family 4 C-terminal" evidence="13">
    <location>
        <begin position="428"/>
        <end position="497"/>
    </location>
</feature>
<evidence type="ECO:0000256" key="7">
    <source>
        <dbReference type="ARBA" id="ARBA00023295"/>
    </source>
</evidence>
<dbReference type="SUPFAM" id="SSF56327">
    <property type="entry name" value="LDH C-terminal domain-like"/>
    <property type="match status" value="2"/>
</dbReference>
<keyword evidence="6 10" id="KW-0464">Manganese</keyword>